<feature type="region of interest" description="Disordered" evidence="1">
    <location>
        <begin position="158"/>
        <end position="224"/>
    </location>
</feature>
<protein>
    <submittedName>
        <fullName evidence="3">Uncharacterized protein</fullName>
    </submittedName>
</protein>
<reference evidence="3" key="1">
    <citation type="submission" date="2021-08" db="EMBL/GenBank/DDBJ databases">
        <title>Global Aspergillus fumigatus from environmental and clinical sources.</title>
        <authorList>
            <person name="Barber A."/>
            <person name="Sae-Ong T."/>
        </authorList>
    </citation>
    <scope>NUCLEOTIDE SEQUENCE</scope>
    <source>
        <strain evidence="3">NRZ-2016-071</strain>
    </source>
</reference>
<feature type="transmembrane region" description="Helical" evidence="2">
    <location>
        <begin position="435"/>
        <end position="455"/>
    </location>
</feature>
<organism evidence="3 4">
    <name type="scientific">Aspergillus fumigatus</name>
    <name type="common">Neosartorya fumigata</name>
    <dbReference type="NCBI Taxonomy" id="746128"/>
    <lineage>
        <taxon>Eukaryota</taxon>
        <taxon>Fungi</taxon>
        <taxon>Dikarya</taxon>
        <taxon>Ascomycota</taxon>
        <taxon>Pezizomycotina</taxon>
        <taxon>Eurotiomycetes</taxon>
        <taxon>Eurotiomycetidae</taxon>
        <taxon>Eurotiales</taxon>
        <taxon>Aspergillaceae</taxon>
        <taxon>Aspergillus</taxon>
        <taxon>Aspergillus subgen. Fumigati</taxon>
    </lineage>
</organism>
<feature type="region of interest" description="Disordered" evidence="1">
    <location>
        <begin position="68"/>
        <end position="120"/>
    </location>
</feature>
<feature type="compositionally biased region" description="Polar residues" evidence="1">
    <location>
        <begin position="207"/>
        <end position="216"/>
    </location>
</feature>
<feature type="compositionally biased region" description="Polar residues" evidence="1">
    <location>
        <begin position="77"/>
        <end position="89"/>
    </location>
</feature>
<dbReference type="AlphaFoldDB" id="A0A9P8SX14"/>
<gene>
    <name evidence="3" type="ORF">KXV57_000425</name>
</gene>
<proteinExistence type="predicted"/>
<keyword evidence="2" id="KW-1133">Transmembrane helix</keyword>
<name>A0A9P8SX14_ASPFM</name>
<evidence type="ECO:0000313" key="3">
    <source>
        <dbReference type="EMBL" id="KAH1910008.1"/>
    </source>
</evidence>
<dbReference type="Proteomes" id="UP000813423">
    <property type="component" value="Unassembled WGS sequence"/>
</dbReference>
<sequence>MDHITSHRQFSPSHTLQFTLEEHLLENAPFTPSKSRTKTKLTESEDDICSLFGDYPSSSDPSPVCELDGVRNDRNTNAKSTIPTVQSSRQPDKHFILDEPLPTNPTNSPASESGQVKQLSPAHLYQERNRKSALSLHQCNITSITWPDCSSENVQAPRLTNEDESNRRPPRPPKPPFIADAAGEGFKLSGHAQPRASTISPEHKHPTPSQYTSLPQSRKWPQPHSRCVEYFPSEQKVSSIVPRETWIDSSPHKPHDQQRFAHGGVENAYRVLLGDPDKPFPAPIPTSDRLPLLRAILSPESRAAFLQSLSTNYGASSSRSKEDTFLKHLAGLLSRPSRLVPHWQKLRSSTPITLTLYQPLHSSQCTSPQVQVSYMVHVETVLSAYQKRAANSEQNVPSPHTPMDGYTRLFELRLFVPTLCLEIVQPFIVGMRHPIFVTIASIFICVFAFLLRFLAGMGFQNLSSLHEDRPYLDEEDPQSAALQK</sequence>
<feature type="compositionally biased region" description="Polar residues" evidence="1">
    <location>
        <begin position="104"/>
        <end position="118"/>
    </location>
</feature>
<evidence type="ECO:0000313" key="4">
    <source>
        <dbReference type="Proteomes" id="UP000813423"/>
    </source>
</evidence>
<dbReference type="EMBL" id="JAIBSC010000010">
    <property type="protein sequence ID" value="KAH1910008.1"/>
    <property type="molecule type" value="Genomic_DNA"/>
</dbReference>
<accession>A0A9P8SX14</accession>
<evidence type="ECO:0000256" key="1">
    <source>
        <dbReference type="SAM" id="MobiDB-lite"/>
    </source>
</evidence>
<keyword evidence="2" id="KW-0812">Transmembrane</keyword>
<evidence type="ECO:0000256" key="2">
    <source>
        <dbReference type="SAM" id="Phobius"/>
    </source>
</evidence>
<comment type="caution">
    <text evidence="3">The sequence shown here is derived from an EMBL/GenBank/DDBJ whole genome shotgun (WGS) entry which is preliminary data.</text>
</comment>
<keyword evidence="2" id="KW-0472">Membrane</keyword>